<keyword evidence="3" id="KW-1185">Reference proteome</keyword>
<sequence length="270" mass="30903">MATRLRKAQGRSKKKSWEAQGFRRDKLAEIPAKNFCKHHHHPCEEHQMKTQGCVSDTDPSPQLQPIRKLEVNCSENTHMPDPAFESLSDGAGLHTSSLFVPTWESQRKSMTTRRVSHALRHLSSLKTHTSLKEDLEKTRSPSLFVHRTLPLFRTFYQHFNCERHRKLRQGEQAHVLESCIAQAERDSLMATMPNSLFSRARSSKTSFLPSQRCTQGWLLRCCIAPKLLEPRRVAVRKIKSLSQILKSKTGPPLQDPIMLPRSKAPPSKKT</sequence>
<comment type="caution">
    <text evidence="2">The sequence shown here is derived from an EMBL/GenBank/DDBJ whole genome shotgun (WGS) entry which is preliminary data.</text>
</comment>
<feature type="region of interest" description="Disordered" evidence="1">
    <location>
        <begin position="247"/>
        <end position="270"/>
    </location>
</feature>
<dbReference type="EMBL" id="BQNB010015741">
    <property type="protein sequence ID" value="GJT43581.1"/>
    <property type="molecule type" value="Genomic_DNA"/>
</dbReference>
<reference evidence="2" key="1">
    <citation type="journal article" date="2022" name="Int. J. Mol. Sci.">
        <title>Draft Genome of Tanacetum Coccineum: Genomic Comparison of Closely Related Tanacetum-Family Plants.</title>
        <authorList>
            <person name="Yamashiro T."/>
            <person name="Shiraishi A."/>
            <person name="Nakayama K."/>
            <person name="Satake H."/>
        </authorList>
    </citation>
    <scope>NUCLEOTIDE SEQUENCE</scope>
</reference>
<evidence type="ECO:0000313" key="3">
    <source>
        <dbReference type="Proteomes" id="UP001151760"/>
    </source>
</evidence>
<evidence type="ECO:0000256" key="1">
    <source>
        <dbReference type="SAM" id="MobiDB-lite"/>
    </source>
</evidence>
<feature type="compositionally biased region" description="Basic residues" evidence="1">
    <location>
        <begin position="1"/>
        <end position="14"/>
    </location>
</feature>
<name>A0ABQ5DWK2_9ASTR</name>
<evidence type="ECO:0000313" key="2">
    <source>
        <dbReference type="EMBL" id="GJT43581.1"/>
    </source>
</evidence>
<organism evidence="2 3">
    <name type="scientific">Tanacetum coccineum</name>
    <dbReference type="NCBI Taxonomy" id="301880"/>
    <lineage>
        <taxon>Eukaryota</taxon>
        <taxon>Viridiplantae</taxon>
        <taxon>Streptophyta</taxon>
        <taxon>Embryophyta</taxon>
        <taxon>Tracheophyta</taxon>
        <taxon>Spermatophyta</taxon>
        <taxon>Magnoliopsida</taxon>
        <taxon>eudicotyledons</taxon>
        <taxon>Gunneridae</taxon>
        <taxon>Pentapetalae</taxon>
        <taxon>asterids</taxon>
        <taxon>campanulids</taxon>
        <taxon>Asterales</taxon>
        <taxon>Asteraceae</taxon>
        <taxon>Asteroideae</taxon>
        <taxon>Anthemideae</taxon>
        <taxon>Anthemidinae</taxon>
        <taxon>Tanacetum</taxon>
    </lineage>
</organism>
<gene>
    <name evidence="2" type="ORF">Tco_0952296</name>
</gene>
<accession>A0ABQ5DWK2</accession>
<reference evidence="2" key="2">
    <citation type="submission" date="2022-01" db="EMBL/GenBank/DDBJ databases">
        <authorList>
            <person name="Yamashiro T."/>
            <person name="Shiraishi A."/>
            <person name="Satake H."/>
            <person name="Nakayama K."/>
        </authorList>
    </citation>
    <scope>NUCLEOTIDE SEQUENCE</scope>
</reference>
<feature type="region of interest" description="Disordered" evidence="1">
    <location>
        <begin position="1"/>
        <end position="21"/>
    </location>
</feature>
<dbReference type="Proteomes" id="UP001151760">
    <property type="component" value="Unassembled WGS sequence"/>
</dbReference>
<protein>
    <submittedName>
        <fullName evidence="2">Uncharacterized protein</fullName>
    </submittedName>
</protein>
<proteinExistence type="predicted"/>